<dbReference type="InterPro" id="IPR006708">
    <property type="entry name" value="Pex19"/>
</dbReference>
<dbReference type="EMBL" id="VXIT01000009">
    <property type="protein sequence ID" value="KAA6410708.1"/>
    <property type="molecule type" value="Genomic_DNA"/>
</dbReference>
<accession>A0A5M8PNZ7</accession>
<dbReference type="Gene3D" id="1.20.120.900">
    <property type="entry name" value="Pex19, mPTS binding domain"/>
    <property type="match status" value="1"/>
</dbReference>
<name>A0A5M8PNZ7_9LECA</name>
<dbReference type="OrthoDB" id="21292at2759"/>
<protein>
    <submittedName>
        <fullName evidence="2">Pex19 family</fullName>
    </submittedName>
</protein>
<dbReference type="InterPro" id="IPR038322">
    <property type="entry name" value="Pex19_C_sf"/>
</dbReference>
<dbReference type="GO" id="GO:0045046">
    <property type="term" value="P:protein import into peroxisome membrane"/>
    <property type="evidence" value="ECO:0007669"/>
    <property type="project" value="TreeGrafter"/>
</dbReference>
<dbReference type="AlphaFoldDB" id="A0A5M8PNZ7"/>
<evidence type="ECO:0000256" key="1">
    <source>
        <dbReference type="SAM" id="MobiDB-lite"/>
    </source>
</evidence>
<feature type="compositionally biased region" description="Low complexity" evidence="1">
    <location>
        <begin position="125"/>
        <end position="141"/>
    </location>
</feature>
<dbReference type="PANTHER" id="PTHR12774:SF2">
    <property type="entry name" value="PEROXISOMAL BIOGENESIS FACTOR 19"/>
    <property type="match status" value="1"/>
</dbReference>
<feature type="compositionally biased region" description="Basic and acidic residues" evidence="1">
    <location>
        <begin position="1"/>
        <end position="10"/>
    </location>
</feature>
<organism evidence="2 3">
    <name type="scientific">Lasallia pustulata</name>
    <dbReference type="NCBI Taxonomy" id="136370"/>
    <lineage>
        <taxon>Eukaryota</taxon>
        <taxon>Fungi</taxon>
        <taxon>Dikarya</taxon>
        <taxon>Ascomycota</taxon>
        <taxon>Pezizomycotina</taxon>
        <taxon>Lecanoromycetes</taxon>
        <taxon>OSLEUM clade</taxon>
        <taxon>Umbilicariomycetidae</taxon>
        <taxon>Umbilicariales</taxon>
        <taxon>Umbilicariaceae</taxon>
        <taxon>Lasallia</taxon>
    </lineage>
</organism>
<sequence>MERNPDDVGKSGESSKPLEEEVPDPDEDDLDDLDDILDEFSATQIDTKRDAPALSGPGRPADTPTSALPEEPDAAHDFGKQLQEQMAALMGEIDESPEMRQQIENMMKEISTAAEAVPPSGNTHGGPDTTSPPASSSGAEESFQETIRKTMERMQTSGEQATAAATSDDSDDILAQMLKDMQGGGLGGAGGDEDFSKMLMGMMEQLTNKDILYEPMKELHDKFPGWMTKNRSSTKPDDLSRYEEQQRLVKEIVGKFEEKGYSDSNAADREYIVERMQKARLLILLPLMQAAGSPPADLVGDMNAAQEALGDLDSGCPQQ</sequence>
<dbReference type="PANTHER" id="PTHR12774">
    <property type="entry name" value="PEROXISOMAL BIOGENESIS FACTOR 19"/>
    <property type="match status" value="1"/>
</dbReference>
<comment type="caution">
    <text evidence="2">The sequence shown here is derived from an EMBL/GenBank/DDBJ whole genome shotgun (WGS) entry which is preliminary data.</text>
</comment>
<dbReference type="Proteomes" id="UP000324767">
    <property type="component" value="Unassembled WGS sequence"/>
</dbReference>
<gene>
    <name evidence="2" type="ORF">FRX48_06131</name>
</gene>
<dbReference type="Pfam" id="PF04614">
    <property type="entry name" value="Pex19"/>
    <property type="match status" value="1"/>
</dbReference>
<evidence type="ECO:0000313" key="3">
    <source>
        <dbReference type="Proteomes" id="UP000324767"/>
    </source>
</evidence>
<reference evidence="2 3" key="1">
    <citation type="submission" date="2019-09" db="EMBL/GenBank/DDBJ databases">
        <title>The hologenome of the rock-dwelling lichen Lasallia pustulata.</title>
        <authorList>
            <person name="Greshake Tzovaras B."/>
            <person name="Segers F."/>
            <person name="Bicker A."/>
            <person name="Dal Grande F."/>
            <person name="Otte J."/>
            <person name="Hankeln T."/>
            <person name="Schmitt I."/>
            <person name="Ebersberger I."/>
        </authorList>
    </citation>
    <scope>NUCLEOTIDE SEQUENCE [LARGE SCALE GENOMIC DNA]</scope>
    <source>
        <strain evidence="2">A1-1</strain>
    </source>
</reference>
<dbReference type="GO" id="GO:0005778">
    <property type="term" value="C:peroxisomal membrane"/>
    <property type="evidence" value="ECO:0007669"/>
    <property type="project" value="TreeGrafter"/>
</dbReference>
<feature type="region of interest" description="Disordered" evidence="1">
    <location>
        <begin position="1"/>
        <end position="170"/>
    </location>
</feature>
<feature type="compositionally biased region" description="Acidic residues" evidence="1">
    <location>
        <begin position="20"/>
        <end position="38"/>
    </location>
</feature>
<dbReference type="GO" id="GO:0033328">
    <property type="term" value="F:peroxisome membrane targeting sequence binding"/>
    <property type="evidence" value="ECO:0007669"/>
    <property type="project" value="TreeGrafter"/>
</dbReference>
<proteinExistence type="predicted"/>
<evidence type="ECO:0000313" key="2">
    <source>
        <dbReference type="EMBL" id="KAA6410708.1"/>
    </source>
</evidence>